<evidence type="ECO:0000256" key="6">
    <source>
        <dbReference type="ARBA" id="ARBA00022692"/>
    </source>
</evidence>
<dbReference type="PANTHER" id="PTHR13462">
    <property type="entry name" value="CALCIUM UNIPORTER PROTEIN, MITOCHONDRIAL"/>
    <property type="match status" value="1"/>
</dbReference>
<gene>
    <name evidence="21" type="ORF">BDZ90DRAFT_162598</name>
</gene>
<evidence type="ECO:0000256" key="19">
    <source>
        <dbReference type="SAM" id="Phobius"/>
    </source>
</evidence>
<dbReference type="PANTHER" id="PTHR13462:SF10">
    <property type="entry name" value="CALCIUM UNIPORTER PROTEIN, MITOCHONDRIAL"/>
    <property type="match status" value="1"/>
</dbReference>
<evidence type="ECO:0000256" key="1">
    <source>
        <dbReference type="ARBA" id="ARBA00004448"/>
    </source>
</evidence>
<evidence type="ECO:0000256" key="11">
    <source>
        <dbReference type="ARBA" id="ARBA00023128"/>
    </source>
</evidence>
<feature type="region of interest" description="Disordered" evidence="18">
    <location>
        <begin position="116"/>
        <end position="197"/>
    </location>
</feature>
<feature type="compositionally biased region" description="Basic and acidic residues" evidence="18">
    <location>
        <begin position="125"/>
        <end position="135"/>
    </location>
</feature>
<comment type="subunit">
    <text evidence="15">Homotetramer, assembles in a dimer or dimers configuration with two interfaces.</text>
</comment>
<dbReference type="GO" id="GO:0015292">
    <property type="term" value="F:uniporter activity"/>
    <property type="evidence" value="ECO:0007669"/>
    <property type="project" value="TreeGrafter"/>
</dbReference>
<keyword evidence="3" id="KW-0813">Transport</keyword>
<feature type="region of interest" description="Disordered" evidence="18">
    <location>
        <begin position="239"/>
        <end position="286"/>
    </location>
</feature>
<dbReference type="OrthoDB" id="278338at2759"/>
<keyword evidence="10" id="KW-0406">Ion transport</keyword>
<evidence type="ECO:0000256" key="9">
    <source>
        <dbReference type="ARBA" id="ARBA00022989"/>
    </source>
</evidence>
<comment type="similarity">
    <text evidence="2">Belongs to the MCU (TC 1.A.77) family.</text>
</comment>
<keyword evidence="9 19" id="KW-1133">Transmembrane helix</keyword>
<sequence>MIALTCRRGFSPTSSLSHIAGPSIPRRLFSTSRLRRVDVKSTLPSSAEPINPKQAFEKLKQEQKKRIDDGDRGYLAFTKASLFKLTLPLAPPDAVQDPNSPTSKASSPLARTLMDEAQAAAQSEGQKEGDLHNAESENDSGPLDPEPWESRVERGQSVSQVESESASTEVKRKGKGGTTKSSSHLHQGEQGEPSEDISTEFDAKAPAKSVVFLLHSAQPLSYVASLIKAEQPSYITAEMNREASAESSSPTSNEDRDQQRRDVSLPSSQQYEPSISFHTRSGDGKRWSPATGIGDFLRDAARVGTFVVRIGHRNVRVSVPSFEDRTKFLRASLFAKTGRIESMAKLKAECDQLAQTGTRSLAIGGACLGFAWWFVVCYVTFVKVEYGWDLMEPVTYLVGLGGLLGTWSWVLIHNRDVSYRAVLSETTSRRQAKLYMEKGFNAERFRELVDEVRELRRVIKNVAEDYDLEWDQGGTSSGKKHKKALEAVRKKEALEESKNDGKKRSRKEEDEDEDDNEKEEDDQDNEAGLDEDANGTPDGKDEGPKKPKGKAH</sequence>
<evidence type="ECO:0000313" key="21">
    <source>
        <dbReference type="EMBL" id="PWN28103.1"/>
    </source>
</evidence>
<feature type="compositionally biased region" description="Acidic residues" evidence="18">
    <location>
        <begin position="509"/>
        <end position="533"/>
    </location>
</feature>
<evidence type="ECO:0000256" key="4">
    <source>
        <dbReference type="ARBA" id="ARBA00022568"/>
    </source>
</evidence>
<evidence type="ECO:0000259" key="20">
    <source>
        <dbReference type="Pfam" id="PF04678"/>
    </source>
</evidence>
<comment type="function">
    <text evidence="17">Highly selective calcium channel localized to the inner mitochondrial membrane, which mediates calcium uptake into the mitochondrial matrix. Mitochondrial calcium homeostasis plays key roles in cellular physiology and regulates ATP production, cytoplasmic calcium signals and activation of cell death pathways. Sufficient to operate as a pore-forming channel without the need of calcium-sensor or auxiliary subunit.</text>
</comment>
<evidence type="ECO:0000256" key="2">
    <source>
        <dbReference type="ARBA" id="ARBA00005653"/>
    </source>
</evidence>
<evidence type="ECO:0000256" key="13">
    <source>
        <dbReference type="ARBA" id="ARBA00023303"/>
    </source>
</evidence>
<feature type="domain" description="Calcium uniporter protein C-terminal" evidence="20">
    <location>
        <begin position="323"/>
        <end position="448"/>
    </location>
</feature>
<feature type="transmembrane region" description="Helical" evidence="19">
    <location>
        <begin position="361"/>
        <end position="381"/>
    </location>
</feature>
<keyword evidence="12 19" id="KW-0472">Membrane</keyword>
<dbReference type="GO" id="GO:1990246">
    <property type="term" value="C:uniplex complex"/>
    <property type="evidence" value="ECO:0007669"/>
    <property type="project" value="TreeGrafter"/>
</dbReference>
<proteinExistence type="inferred from homology"/>
<keyword evidence="4" id="KW-0109">Calcium transport</keyword>
<keyword evidence="22" id="KW-1185">Reference proteome</keyword>
<feature type="compositionally biased region" description="Basic and acidic residues" evidence="18">
    <location>
        <begin position="484"/>
        <end position="508"/>
    </location>
</feature>
<evidence type="ECO:0000256" key="18">
    <source>
        <dbReference type="SAM" id="MobiDB-lite"/>
    </source>
</evidence>
<dbReference type="Proteomes" id="UP000245884">
    <property type="component" value="Unassembled WGS sequence"/>
</dbReference>
<keyword evidence="11" id="KW-0496">Mitochondrion</keyword>
<evidence type="ECO:0000256" key="7">
    <source>
        <dbReference type="ARBA" id="ARBA00022792"/>
    </source>
</evidence>
<evidence type="ECO:0000256" key="15">
    <source>
        <dbReference type="ARBA" id="ARBA00044966"/>
    </source>
</evidence>
<evidence type="ECO:0000256" key="16">
    <source>
        <dbReference type="ARBA" id="ARBA00044981"/>
    </source>
</evidence>
<dbReference type="STRING" id="1569628.A0A316UW00"/>
<keyword evidence="13" id="KW-0407">Ion channel</keyword>
<organism evidence="21 22">
    <name type="scientific">Jaminaea rosea</name>
    <dbReference type="NCBI Taxonomy" id="1569628"/>
    <lineage>
        <taxon>Eukaryota</taxon>
        <taxon>Fungi</taxon>
        <taxon>Dikarya</taxon>
        <taxon>Basidiomycota</taxon>
        <taxon>Ustilaginomycotina</taxon>
        <taxon>Exobasidiomycetes</taxon>
        <taxon>Microstromatales</taxon>
        <taxon>Microstromatales incertae sedis</taxon>
        <taxon>Jaminaea</taxon>
    </lineage>
</organism>
<reference evidence="21 22" key="1">
    <citation type="journal article" date="2018" name="Mol. Biol. Evol.">
        <title>Broad Genomic Sampling Reveals a Smut Pathogenic Ancestry of the Fungal Clade Ustilaginomycotina.</title>
        <authorList>
            <person name="Kijpornyongpan T."/>
            <person name="Mondo S.J."/>
            <person name="Barry K."/>
            <person name="Sandor L."/>
            <person name="Lee J."/>
            <person name="Lipzen A."/>
            <person name="Pangilinan J."/>
            <person name="LaButti K."/>
            <person name="Hainaut M."/>
            <person name="Henrissat B."/>
            <person name="Grigoriev I.V."/>
            <person name="Spatafora J.W."/>
            <person name="Aime M.C."/>
        </authorList>
    </citation>
    <scope>NUCLEOTIDE SEQUENCE [LARGE SCALE GENOMIC DNA]</scope>
    <source>
        <strain evidence="21 22">MCA 5214</strain>
    </source>
</reference>
<feature type="compositionally biased region" description="Basic and acidic residues" evidence="18">
    <location>
        <begin position="55"/>
        <end position="65"/>
    </location>
</feature>
<evidence type="ECO:0000256" key="3">
    <source>
        <dbReference type="ARBA" id="ARBA00022448"/>
    </source>
</evidence>
<evidence type="ECO:0000313" key="22">
    <source>
        <dbReference type="Proteomes" id="UP000245884"/>
    </source>
</evidence>
<feature type="transmembrane region" description="Helical" evidence="19">
    <location>
        <begin position="393"/>
        <end position="412"/>
    </location>
</feature>
<evidence type="ECO:0000256" key="8">
    <source>
        <dbReference type="ARBA" id="ARBA00022837"/>
    </source>
</evidence>
<protein>
    <recommendedName>
        <fullName evidence="16">Calcium uniporter protein, mitochondrial</fullName>
    </recommendedName>
</protein>
<dbReference type="GO" id="GO:0005262">
    <property type="term" value="F:calcium channel activity"/>
    <property type="evidence" value="ECO:0007669"/>
    <property type="project" value="UniProtKB-KW"/>
</dbReference>
<dbReference type="InterPro" id="IPR039055">
    <property type="entry name" value="MCU_fam"/>
</dbReference>
<feature type="compositionally biased region" description="Low complexity" evidence="18">
    <location>
        <begin position="155"/>
        <end position="168"/>
    </location>
</feature>
<keyword evidence="8" id="KW-0106">Calcium</keyword>
<dbReference type="AlphaFoldDB" id="A0A316UW00"/>
<name>A0A316UW00_9BASI</name>
<evidence type="ECO:0000256" key="12">
    <source>
        <dbReference type="ARBA" id="ARBA00023136"/>
    </source>
</evidence>
<accession>A0A316UW00</accession>
<comment type="subcellular location">
    <subcellularLocation>
        <location evidence="1">Mitochondrion inner membrane</location>
        <topology evidence="1">Multi-pass membrane protein</topology>
    </subcellularLocation>
</comment>
<dbReference type="GeneID" id="37025445"/>
<evidence type="ECO:0000256" key="14">
    <source>
        <dbReference type="ARBA" id="ARBA00036634"/>
    </source>
</evidence>
<feature type="region of interest" description="Disordered" evidence="18">
    <location>
        <begin position="470"/>
        <end position="552"/>
    </location>
</feature>
<evidence type="ECO:0000256" key="5">
    <source>
        <dbReference type="ARBA" id="ARBA00022673"/>
    </source>
</evidence>
<dbReference type="EMBL" id="KZ819666">
    <property type="protein sequence ID" value="PWN28103.1"/>
    <property type="molecule type" value="Genomic_DNA"/>
</dbReference>
<dbReference type="RefSeq" id="XP_025362715.1">
    <property type="nucleotide sequence ID" value="XM_025503622.1"/>
</dbReference>
<feature type="region of interest" description="Disordered" evidence="18">
    <location>
        <begin position="41"/>
        <end position="65"/>
    </location>
</feature>
<comment type="catalytic activity">
    <reaction evidence="14">
        <text>Ca(2+)(in) = Ca(2+)(out)</text>
        <dbReference type="Rhea" id="RHEA:29671"/>
        <dbReference type="ChEBI" id="CHEBI:29108"/>
    </reaction>
</comment>
<evidence type="ECO:0000256" key="10">
    <source>
        <dbReference type="ARBA" id="ARBA00023065"/>
    </source>
</evidence>
<feature type="compositionally biased region" description="Basic and acidic residues" evidence="18">
    <location>
        <begin position="253"/>
        <end position="263"/>
    </location>
</feature>
<dbReference type="Pfam" id="PF04678">
    <property type="entry name" value="MCU"/>
    <property type="match status" value="1"/>
</dbReference>
<keyword evidence="7" id="KW-0999">Mitochondrion inner membrane</keyword>
<keyword evidence="6 19" id="KW-0812">Transmembrane</keyword>
<evidence type="ECO:0000256" key="17">
    <source>
        <dbReference type="ARBA" id="ARBA00045938"/>
    </source>
</evidence>
<dbReference type="GO" id="GO:0036444">
    <property type="term" value="P:calcium import into the mitochondrion"/>
    <property type="evidence" value="ECO:0007669"/>
    <property type="project" value="UniProtKB-ARBA"/>
</dbReference>
<dbReference type="InterPro" id="IPR006769">
    <property type="entry name" value="MCU_C"/>
</dbReference>
<dbReference type="GO" id="GO:0051560">
    <property type="term" value="P:mitochondrial calcium ion homeostasis"/>
    <property type="evidence" value="ECO:0007669"/>
    <property type="project" value="InterPro"/>
</dbReference>
<keyword evidence="5" id="KW-0107">Calcium channel</keyword>
<feature type="compositionally biased region" description="Polar residues" evidence="18">
    <location>
        <begin position="265"/>
        <end position="279"/>
    </location>
</feature>